<name>Q080M1_SHEFN</name>
<keyword evidence="1" id="KW-0808">Transferase</keyword>
<dbReference type="GO" id="GO:0016740">
    <property type="term" value="F:transferase activity"/>
    <property type="evidence" value="ECO:0007669"/>
    <property type="project" value="UniProtKB-KW"/>
</dbReference>
<organism evidence="1 2">
    <name type="scientific">Shewanella frigidimarina (strain NCIMB 400)</name>
    <dbReference type="NCBI Taxonomy" id="318167"/>
    <lineage>
        <taxon>Bacteria</taxon>
        <taxon>Pseudomonadati</taxon>
        <taxon>Pseudomonadota</taxon>
        <taxon>Gammaproteobacteria</taxon>
        <taxon>Alteromonadales</taxon>
        <taxon>Shewanellaceae</taxon>
        <taxon>Shewanella</taxon>
    </lineage>
</organism>
<dbReference type="SUPFAM" id="SSF55729">
    <property type="entry name" value="Acyl-CoA N-acyltransferases (Nat)"/>
    <property type="match status" value="1"/>
</dbReference>
<keyword evidence="2" id="KW-1185">Reference proteome</keyword>
<proteinExistence type="predicted"/>
<dbReference type="STRING" id="318167.Sfri_2449"/>
<dbReference type="Proteomes" id="UP000000684">
    <property type="component" value="Chromosome"/>
</dbReference>
<accession>Q080M1</accession>
<dbReference type="HOGENOM" id="CLU_2994211_0_0_6"/>
<protein>
    <submittedName>
        <fullName evidence="1">GCN5-related N-acetyltransferase</fullName>
    </submittedName>
</protein>
<evidence type="ECO:0000313" key="1">
    <source>
        <dbReference type="EMBL" id="ABI72294.1"/>
    </source>
</evidence>
<dbReference type="OrthoDB" id="9787920at2"/>
<evidence type="ECO:0000313" key="2">
    <source>
        <dbReference type="Proteomes" id="UP000000684"/>
    </source>
</evidence>
<dbReference type="RefSeq" id="WP_011637903.1">
    <property type="nucleotide sequence ID" value="NC_008345.1"/>
</dbReference>
<reference evidence="1 2" key="1">
    <citation type="submission" date="2006-08" db="EMBL/GenBank/DDBJ databases">
        <title>Complete sequence of Shewanella frigidimarina NCIMB 400.</title>
        <authorList>
            <consortium name="US DOE Joint Genome Institute"/>
            <person name="Copeland A."/>
            <person name="Lucas S."/>
            <person name="Lapidus A."/>
            <person name="Barry K."/>
            <person name="Detter J.C."/>
            <person name="Glavina del Rio T."/>
            <person name="Hammon N."/>
            <person name="Israni S."/>
            <person name="Dalin E."/>
            <person name="Tice H."/>
            <person name="Pitluck S."/>
            <person name="Fredrickson J.K."/>
            <person name="Kolker E."/>
            <person name="McCuel L.A."/>
            <person name="DiChristina T."/>
            <person name="Nealson K.H."/>
            <person name="Newman D."/>
            <person name="Tiedje J.M."/>
            <person name="Zhou J."/>
            <person name="Romine M.F."/>
            <person name="Culley D.E."/>
            <person name="Serres M."/>
            <person name="Chertkov O."/>
            <person name="Brettin T."/>
            <person name="Bruce D."/>
            <person name="Han C."/>
            <person name="Tapia R."/>
            <person name="Gilna P."/>
            <person name="Schmutz J."/>
            <person name="Larimer F."/>
            <person name="Land M."/>
            <person name="Hauser L."/>
            <person name="Kyrpides N."/>
            <person name="Mikhailova N."/>
            <person name="Richardson P."/>
        </authorList>
    </citation>
    <scope>NUCLEOTIDE SEQUENCE [LARGE SCALE GENOMIC DNA]</scope>
    <source>
        <strain evidence="1 2">NCIMB 400</strain>
    </source>
</reference>
<gene>
    <name evidence="1" type="ordered locus">Sfri_2449</name>
</gene>
<dbReference type="eggNOG" id="COG0456">
    <property type="taxonomic scope" value="Bacteria"/>
</dbReference>
<sequence>MNIAEAEAIKRGCMIAQLDTLDFQAPRFYQDLGFNIIGTVPKFTGSPARYFMMKQYI</sequence>
<dbReference type="InterPro" id="IPR016181">
    <property type="entry name" value="Acyl_CoA_acyltransferase"/>
</dbReference>
<dbReference type="GeneID" id="41837813"/>
<dbReference type="KEGG" id="sfr:Sfri_2449"/>
<dbReference type="Gene3D" id="3.40.630.30">
    <property type="match status" value="1"/>
</dbReference>
<dbReference type="AlphaFoldDB" id="Q080M1"/>
<dbReference type="EMBL" id="CP000447">
    <property type="protein sequence ID" value="ABI72294.1"/>
    <property type="molecule type" value="Genomic_DNA"/>
</dbReference>